<dbReference type="Proteomes" id="UP000078595">
    <property type="component" value="Chromosome 8"/>
</dbReference>
<dbReference type="EMBL" id="KI894037">
    <property type="protein sequence ID" value="OBR81419.1"/>
    <property type="molecule type" value="Genomic_DNA"/>
</dbReference>
<sequence>MKYAVLALALAGASQAQTNSTSSTLIPSNITSSCSTFLESLNNDGTLSSCVTPLINATASFSPTAQTNLTEDSINYTLASICKSNAGCSDSTIRGWLANFYSQCNAELTSATAYNSDVRELYDILYVVNPLKGAVCSINSGNQEYCVNEIRSNEIANATTSSNSTASASGNSTTAATAAGNNTLFANLAATAQEITNPIQYAAQNLYVEVSIAASSISKRFAENVLNRRQDNGDNAQSVNMVTVIKPNTATYKSTNLPFLFLQPSMASSALCTPCTREVLVAYVKWETQVPYALGLKQSPILGGQSDLWNAINSTCGISFINAIKSEVGALAQNFSSAAQPTFVAQTGVAGFSMMIGATFLTGLAALFI</sequence>
<dbReference type="VEuPathDB" id="FungiDB:I303_08189"/>
<feature type="signal peptide" evidence="2">
    <location>
        <begin position="1"/>
        <end position="16"/>
    </location>
</feature>
<dbReference type="AlphaFoldDB" id="A0A1A5ZUC9"/>
<evidence type="ECO:0000313" key="5">
    <source>
        <dbReference type="Proteomes" id="UP000078595"/>
    </source>
</evidence>
<organism evidence="3">
    <name type="scientific">Kwoniella dejecticola CBS 10117</name>
    <dbReference type="NCBI Taxonomy" id="1296121"/>
    <lineage>
        <taxon>Eukaryota</taxon>
        <taxon>Fungi</taxon>
        <taxon>Dikarya</taxon>
        <taxon>Basidiomycota</taxon>
        <taxon>Agaricomycotina</taxon>
        <taxon>Tremellomycetes</taxon>
        <taxon>Tremellales</taxon>
        <taxon>Cryptococcaceae</taxon>
        <taxon>Kwoniella</taxon>
    </lineage>
</organism>
<name>A0A1A5ZUC9_9TREE</name>
<evidence type="ECO:0000313" key="4">
    <source>
        <dbReference type="EMBL" id="WWC63948.1"/>
    </source>
</evidence>
<keyword evidence="1" id="KW-0812">Transmembrane</keyword>
<dbReference type="OrthoDB" id="5588482at2759"/>
<evidence type="ECO:0000256" key="2">
    <source>
        <dbReference type="SAM" id="SignalP"/>
    </source>
</evidence>
<evidence type="ECO:0000256" key="1">
    <source>
        <dbReference type="SAM" id="Phobius"/>
    </source>
</evidence>
<evidence type="ECO:0000313" key="3">
    <source>
        <dbReference type="EMBL" id="OBR81419.1"/>
    </source>
</evidence>
<gene>
    <name evidence="3" type="ORF">I303_08189</name>
    <name evidence="4" type="ORF">I303_106554</name>
</gene>
<accession>A0A1A5ZUC9</accession>
<dbReference type="PROSITE" id="PS51257">
    <property type="entry name" value="PROKAR_LIPOPROTEIN"/>
    <property type="match status" value="1"/>
</dbReference>
<proteinExistence type="predicted"/>
<dbReference type="GeneID" id="28971888"/>
<feature type="transmembrane region" description="Helical" evidence="1">
    <location>
        <begin position="343"/>
        <end position="368"/>
    </location>
</feature>
<protein>
    <submittedName>
        <fullName evidence="3">Uncharacterized protein</fullName>
    </submittedName>
</protein>
<dbReference type="KEGG" id="kdj:28971888"/>
<dbReference type="STRING" id="1296121.A0A1A5ZUC9"/>
<dbReference type="RefSeq" id="XP_018259261.1">
    <property type="nucleotide sequence ID" value="XM_018411449.1"/>
</dbReference>
<keyword evidence="1" id="KW-0472">Membrane</keyword>
<feature type="chain" id="PRO_5008341858" evidence="2">
    <location>
        <begin position="17"/>
        <end position="369"/>
    </location>
</feature>
<reference evidence="3" key="1">
    <citation type="submission" date="2013-07" db="EMBL/GenBank/DDBJ databases">
        <title>The Genome Sequence of Cryptococcus dejecticola CBS10117.</title>
        <authorList>
            <consortium name="The Broad Institute Genome Sequencing Platform"/>
            <person name="Cuomo C."/>
            <person name="Litvintseva A."/>
            <person name="Chen Y."/>
            <person name="Heitman J."/>
            <person name="Sun S."/>
            <person name="Springer D."/>
            <person name="Dromer F."/>
            <person name="Young S.K."/>
            <person name="Zeng Q."/>
            <person name="Gargeya S."/>
            <person name="Fitzgerald M."/>
            <person name="Abouelleil A."/>
            <person name="Alvarado L."/>
            <person name="Berlin A.M."/>
            <person name="Chapman S.B."/>
            <person name="Dewar J."/>
            <person name="Goldberg J."/>
            <person name="Griggs A."/>
            <person name="Gujja S."/>
            <person name="Hansen M."/>
            <person name="Howarth C."/>
            <person name="Imamovic A."/>
            <person name="Larimer J."/>
            <person name="McCowan C."/>
            <person name="Murphy C."/>
            <person name="Pearson M."/>
            <person name="Priest M."/>
            <person name="Roberts A."/>
            <person name="Saif S."/>
            <person name="Shea T."/>
            <person name="Sykes S."/>
            <person name="Wortman J."/>
            <person name="Nusbaum C."/>
            <person name="Birren B."/>
        </authorList>
    </citation>
    <scope>NUCLEOTIDE SEQUENCE [LARGE SCALE GENOMIC DNA]</scope>
    <source>
        <strain evidence="3">CBS 10117</strain>
    </source>
</reference>
<keyword evidence="1" id="KW-1133">Transmembrane helix</keyword>
<reference evidence="4" key="2">
    <citation type="submission" date="2013-07" db="EMBL/GenBank/DDBJ databases">
        <authorList>
            <consortium name="The Broad Institute Genome Sequencing Platform"/>
            <person name="Cuomo C."/>
            <person name="Litvintseva A."/>
            <person name="Chen Y."/>
            <person name="Heitman J."/>
            <person name="Sun S."/>
            <person name="Springer D."/>
            <person name="Dromer F."/>
            <person name="Young S.K."/>
            <person name="Zeng Q."/>
            <person name="Gargeya S."/>
            <person name="Fitzgerald M."/>
            <person name="Abouelleil A."/>
            <person name="Alvarado L."/>
            <person name="Berlin A.M."/>
            <person name="Chapman S.B."/>
            <person name="Dewar J."/>
            <person name="Goldberg J."/>
            <person name="Griggs A."/>
            <person name="Gujja S."/>
            <person name="Hansen M."/>
            <person name="Howarth C."/>
            <person name="Imamovic A."/>
            <person name="Larimer J."/>
            <person name="McCowan C."/>
            <person name="Murphy C."/>
            <person name="Pearson M."/>
            <person name="Priest M."/>
            <person name="Roberts A."/>
            <person name="Saif S."/>
            <person name="Shea T."/>
            <person name="Sykes S."/>
            <person name="Wortman J."/>
            <person name="Nusbaum C."/>
            <person name="Birren B."/>
        </authorList>
    </citation>
    <scope>NUCLEOTIDE SEQUENCE</scope>
    <source>
        <strain evidence="4">CBS 10117</strain>
    </source>
</reference>
<keyword evidence="5" id="KW-1185">Reference proteome</keyword>
<reference evidence="4" key="3">
    <citation type="submission" date="2024-02" db="EMBL/GenBank/DDBJ databases">
        <title>Comparative genomics of Cryptococcus and Kwoniella reveals pathogenesis evolution and contrasting modes of karyotype evolution via chromosome fusion or intercentromeric recombination.</title>
        <authorList>
            <person name="Coelho M.A."/>
            <person name="David-Palma M."/>
            <person name="Shea T."/>
            <person name="Bowers K."/>
            <person name="McGinley-Smith S."/>
            <person name="Mohammad A.W."/>
            <person name="Gnirke A."/>
            <person name="Yurkov A.M."/>
            <person name="Nowrousian M."/>
            <person name="Sun S."/>
            <person name="Cuomo C.A."/>
            <person name="Heitman J."/>
        </authorList>
    </citation>
    <scope>NUCLEOTIDE SEQUENCE</scope>
    <source>
        <strain evidence="4">CBS 10117</strain>
    </source>
</reference>
<dbReference type="EMBL" id="CP144537">
    <property type="protein sequence ID" value="WWC63948.1"/>
    <property type="molecule type" value="Genomic_DNA"/>
</dbReference>
<keyword evidence="2" id="KW-0732">Signal</keyword>